<evidence type="ECO:0000256" key="1">
    <source>
        <dbReference type="SAM" id="SignalP"/>
    </source>
</evidence>
<evidence type="ECO:0000313" key="3">
    <source>
        <dbReference type="Proteomes" id="UP001165383"/>
    </source>
</evidence>
<name>A0ABT0S870_9SPHN</name>
<accession>A0ABT0S870</accession>
<feature type="chain" id="PRO_5045921785" evidence="1">
    <location>
        <begin position="21"/>
        <end position="148"/>
    </location>
</feature>
<dbReference type="Proteomes" id="UP001165383">
    <property type="component" value="Unassembled WGS sequence"/>
</dbReference>
<dbReference type="EMBL" id="JAMGBB010000001">
    <property type="protein sequence ID" value="MCL6740595.1"/>
    <property type="molecule type" value="Genomic_DNA"/>
</dbReference>
<reference evidence="2" key="1">
    <citation type="submission" date="2022-05" db="EMBL/GenBank/DDBJ databases">
        <authorList>
            <person name="Jo J.-H."/>
            <person name="Im W.-T."/>
        </authorList>
    </citation>
    <scope>NUCLEOTIDE SEQUENCE</scope>
    <source>
        <strain evidence="2">RB56-2</strain>
    </source>
</reference>
<keyword evidence="1" id="KW-0732">Signal</keyword>
<gene>
    <name evidence="2" type="ORF">LZ518_05545</name>
</gene>
<protein>
    <submittedName>
        <fullName evidence="2">Uncharacterized protein</fullName>
    </submittedName>
</protein>
<evidence type="ECO:0000313" key="2">
    <source>
        <dbReference type="EMBL" id="MCL6740595.1"/>
    </source>
</evidence>
<comment type="caution">
    <text evidence="2">The sequence shown here is derived from an EMBL/GenBank/DDBJ whole genome shotgun (WGS) entry which is preliminary data.</text>
</comment>
<proteinExistence type="predicted"/>
<feature type="signal peptide" evidence="1">
    <location>
        <begin position="1"/>
        <end position="20"/>
    </location>
</feature>
<organism evidence="2 3">
    <name type="scientific">Sphingomonas brevis</name>
    <dbReference type="NCBI Taxonomy" id="2908206"/>
    <lineage>
        <taxon>Bacteria</taxon>
        <taxon>Pseudomonadati</taxon>
        <taxon>Pseudomonadota</taxon>
        <taxon>Alphaproteobacteria</taxon>
        <taxon>Sphingomonadales</taxon>
        <taxon>Sphingomonadaceae</taxon>
        <taxon>Sphingomonas</taxon>
    </lineage>
</organism>
<dbReference type="RefSeq" id="WP_249915019.1">
    <property type="nucleotide sequence ID" value="NZ_JAMGBB010000001.1"/>
</dbReference>
<sequence>MRVAALALAATALIASPAQGEDWASVRPGTFVGARLTIGGKNGGEPVAALTIAPTHSRISRDGLTSTRIGEGLALNFTARHKPTLTLGGIRADTALGMKSSAGLDSERRLGVSTGAWVAIGVGAAVLGGAAAFYFTVTDCADHEDECP</sequence>
<keyword evidence="3" id="KW-1185">Reference proteome</keyword>